<proteinExistence type="predicted"/>
<dbReference type="EnsemblMetazoa" id="AGAP013768-RA">
    <property type="protein sequence ID" value="AGAP013768-PA"/>
    <property type="gene ID" value="AGAP013768"/>
</dbReference>
<dbReference type="InParanoid" id="A0A1S4HCG7"/>
<organism evidence="1 2">
    <name type="scientific">Anopheles gambiae</name>
    <name type="common">African malaria mosquito</name>
    <dbReference type="NCBI Taxonomy" id="7165"/>
    <lineage>
        <taxon>Eukaryota</taxon>
        <taxon>Metazoa</taxon>
        <taxon>Ecdysozoa</taxon>
        <taxon>Arthropoda</taxon>
        <taxon>Hexapoda</taxon>
        <taxon>Insecta</taxon>
        <taxon>Pterygota</taxon>
        <taxon>Neoptera</taxon>
        <taxon>Endopterygota</taxon>
        <taxon>Diptera</taxon>
        <taxon>Nematocera</taxon>
        <taxon>Culicoidea</taxon>
        <taxon>Culicidae</taxon>
        <taxon>Anophelinae</taxon>
        <taxon>Anopheles</taxon>
    </lineage>
</organism>
<dbReference type="AlphaFoldDB" id="A0A1S4HCG7"/>
<dbReference type="OMA" id="AFTWHAN"/>
<accession>A0A1S4HCG7</accession>
<keyword evidence="2" id="KW-1185">Reference proteome</keyword>
<evidence type="ECO:0000313" key="2">
    <source>
        <dbReference type="Proteomes" id="UP000007062"/>
    </source>
</evidence>
<sequence>MNDKICLILFSSLVILCDAIIVHDDHYGNYDDTREWQPDKLGPAQGRVAAGSEEEREDLRRTNGGLNFHEVDAFGDDFVDFGAQTGPLGAFTWHANFPVEERR</sequence>
<dbReference type="VEuPathDB" id="VectorBase:AGAP013768"/>
<dbReference type="EMBL" id="AAAB01008980">
    <property type="status" value="NOT_ANNOTATED_CDS"/>
    <property type="molecule type" value="Genomic_DNA"/>
</dbReference>
<name>A0A1S4HCG7_ANOGA</name>
<reference evidence="1 2" key="2">
    <citation type="journal article" date="2004" name="Trends Parasitol.">
        <title>The Anopheles gambiae genome: an update.</title>
        <authorList>
            <person name="Mongin E."/>
            <person name="Louis C."/>
            <person name="Holt R.A."/>
            <person name="Birney E."/>
            <person name="Collins F.H."/>
        </authorList>
    </citation>
    <scope>NUCLEOTIDE SEQUENCE [LARGE SCALE GENOMIC DNA]</scope>
    <source>
        <strain evidence="1 2">PEST</strain>
    </source>
</reference>
<evidence type="ECO:0000313" key="1">
    <source>
        <dbReference type="EnsemblMetazoa" id="AGAP013768-PA"/>
    </source>
</evidence>
<protein>
    <submittedName>
        <fullName evidence="1">Uncharacterized protein</fullName>
    </submittedName>
</protein>
<reference evidence="1" key="3">
    <citation type="submission" date="2020-05" db="UniProtKB">
        <authorList>
            <consortium name="EnsemblMetazoa"/>
        </authorList>
    </citation>
    <scope>IDENTIFICATION</scope>
    <source>
        <strain evidence="1">PEST</strain>
    </source>
</reference>
<reference evidence="1 2" key="1">
    <citation type="journal article" date="2002" name="Science">
        <title>The genome sequence of the malaria mosquito Anopheles gambiae.</title>
        <authorList>
            <person name="Holt R.A."/>
            <person name="Subramanian G.M."/>
            <person name="Halpern A."/>
            <person name="Sutton G.G."/>
            <person name="Charlab R."/>
            <person name="Nusskern D.R."/>
            <person name="Wincker P."/>
            <person name="Clark A.G."/>
            <person name="Ribeiro J.M."/>
            <person name="Wides R."/>
            <person name="Salzberg S.L."/>
            <person name="Loftus B."/>
            <person name="Yandell M."/>
            <person name="Majoros W.H."/>
            <person name="Rusch D.B."/>
            <person name="Lai Z."/>
            <person name="Kraft C.L."/>
            <person name="Abril J.F."/>
            <person name="Anthouard V."/>
            <person name="Arensburger P."/>
            <person name="Atkinson P.W."/>
            <person name="Baden H."/>
            <person name="de Berardinis V."/>
            <person name="Baldwin D."/>
            <person name="Benes V."/>
            <person name="Biedler J."/>
            <person name="Blass C."/>
            <person name="Bolanos R."/>
            <person name="Boscus D."/>
            <person name="Barnstead M."/>
            <person name="Cai S."/>
            <person name="Center A."/>
            <person name="Chaturverdi K."/>
            <person name="Christophides G.K."/>
            <person name="Chrystal M.A."/>
            <person name="Clamp M."/>
            <person name="Cravchik A."/>
            <person name="Curwen V."/>
            <person name="Dana A."/>
            <person name="Delcher A."/>
            <person name="Dew I."/>
            <person name="Evans C.A."/>
            <person name="Flanigan M."/>
            <person name="Grundschober-Freimoser A."/>
            <person name="Friedli L."/>
            <person name="Gu Z."/>
            <person name="Guan P."/>
            <person name="Guigo R."/>
            <person name="Hillenmeyer M.E."/>
            <person name="Hladun S.L."/>
            <person name="Hogan J.R."/>
            <person name="Hong Y.S."/>
            <person name="Hoover J."/>
            <person name="Jaillon O."/>
            <person name="Ke Z."/>
            <person name="Kodira C."/>
            <person name="Kokoza E."/>
            <person name="Koutsos A."/>
            <person name="Letunic I."/>
            <person name="Levitsky A."/>
            <person name="Liang Y."/>
            <person name="Lin J.J."/>
            <person name="Lobo N.F."/>
            <person name="Lopez J.R."/>
            <person name="Malek J.A."/>
            <person name="McIntosh T.C."/>
            <person name="Meister S."/>
            <person name="Miller J."/>
            <person name="Mobarry C."/>
            <person name="Mongin E."/>
            <person name="Murphy S.D."/>
            <person name="O'Brochta D.A."/>
            <person name="Pfannkoch C."/>
            <person name="Qi R."/>
            <person name="Regier M.A."/>
            <person name="Remington K."/>
            <person name="Shao H."/>
            <person name="Sharakhova M.V."/>
            <person name="Sitter C.D."/>
            <person name="Shetty J."/>
            <person name="Smith T.J."/>
            <person name="Strong R."/>
            <person name="Sun J."/>
            <person name="Thomasova D."/>
            <person name="Ton L.Q."/>
            <person name="Topalis P."/>
            <person name="Tu Z."/>
            <person name="Unger M.F."/>
            <person name="Walenz B."/>
            <person name="Wang A."/>
            <person name="Wang J."/>
            <person name="Wang M."/>
            <person name="Wang X."/>
            <person name="Woodford K.J."/>
            <person name="Wortman J.R."/>
            <person name="Wu M."/>
            <person name="Yao A."/>
            <person name="Zdobnov E.M."/>
            <person name="Zhang H."/>
            <person name="Zhao Q."/>
            <person name="Zhao S."/>
            <person name="Zhu S.C."/>
            <person name="Zhimulev I."/>
            <person name="Coluzzi M."/>
            <person name="della Torre A."/>
            <person name="Roth C.W."/>
            <person name="Louis C."/>
            <person name="Kalush F."/>
            <person name="Mural R.J."/>
            <person name="Myers E.W."/>
            <person name="Adams M.D."/>
            <person name="Smith H.O."/>
            <person name="Broder S."/>
            <person name="Gardner M.J."/>
            <person name="Fraser C.M."/>
            <person name="Birney E."/>
            <person name="Bork P."/>
            <person name="Brey P.T."/>
            <person name="Venter J.C."/>
            <person name="Weissenbach J."/>
            <person name="Kafatos F.C."/>
            <person name="Collins F.H."/>
            <person name="Hoffman S.L."/>
        </authorList>
    </citation>
    <scope>NUCLEOTIDE SEQUENCE [LARGE SCALE GENOMIC DNA]</scope>
    <source>
        <strain evidence="1 2">PEST</strain>
    </source>
</reference>
<dbReference type="VEuPathDB" id="VectorBase:AGAMI1_004617"/>
<dbReference type="Proteomes" id="UP000007062">
    <property type="component" value="Chromosome 3R"/>
</dbReference>